<organism evidence="2">
    <name type="scientific">bioreactor metagenome</name>
    <dbReference type="NCBI Taxonomy" id="1076179"/>
    <lineage>
        <taxon>unclassified sequences</taxon>
        <taxon>metagenomes</taxon>
        <taxon>ecological metagenomes</taxon>
    </lineage>
</organism>
<evidence type="ECO:0000313" key="2">
    <source>
        <dbReference type="EMBL" id="MPM25870.1"/>
    </source>
</evidence>
<keyword evidence="1" id="KW-1133">Transmembrane helix</keyword>
<proteinExistence type="predicted"/>
<dbReference type="EMBL" id="VSSQ01004597">
    <property type="protein sequence ID" value="MPM25870.1"/>
    <property type="molecule type" value="Genomic_DNA"/>
</dbReference>
<reference evidence="2" key="1">
    <citation type="submission" date="2019-08" db="EMBL/GenBank/DDBJ databases">
        <authorList>
            <person name="Kucharzyk K."/>
            <person name="Murdoch R.W."/>
            <person name="Higgins S."/>
            <person name="Loffler F."/>
        </authorList>
    </citation>
    <scope>NUCLEOTIDE SEQUENCE</scope>
</reference>
<gene>
    <name evidence="2" type="ORF">SDC9_72370</name>
</gene>
<keyword evidence="1" id="KW-0812">Transmembrane</keyword>
<feature type="transmembrane region" description="Helical" evidence="1">
    <location>
        <begin position="7"/>
        <end position="27"/>
    </location>
</feature>
<name>A0A644YBJ5_9ZZZZ</name>
<feature type="transmembrane region" description="Helical" evidence="1">
    <location>
        <begin position="33"/>
        <end position="53"/>
    </location>
</feature>
<accession>A0A644YBJ5</accession>
<keyword evidence="1" id="KW-0472">Membrane</keyword>
<evidence type="ECO:0000256" key="1">
    <source>
        <dbReference type="SAM" id="Phobius"/>
    </source>
</evidence>
<comment type="caution">
    <text evidence="2">The sequence shown here is derived from an EMBL/GenBank/DDBJ whole genome shotgun (WGS) entry which is preliminary data.</text>
</comment>
<sequence>MKTLKVIAIESLITIISLVMIVRTLIIENKIEHKIFLSIGIGFSIVYMIYRIVSKMKEEKEKSRINAIVASKLNKASKSFLYYIDLILINHPEGFNISIKEKSNYQTEQNAKKIFEVDFRTPDPYTGTSMGNLAEQIDFGMNREYNELEKTIARYSNKISTKKIEIFEALSSNSIFRILVDCKLWFDQIEMFNDHAIKNNPTFPKNGLPITISMDFKEHQKDYNQMIDLLFEMKIMPNCK</sequence>
<protein>
    <submittedName>
        <fullName evidence="2">Uncharacterized protein</fullName>
    </submittedName>
</protein>
<dbReference type="AlphaFoldDB" id="A0A644YBJ5"/>